<reference evidence="2" key="1">
    <citation type="submission" date="2022-11" db="UniProtKB">
        <authorList>
            <consortium name="WormBaseParasite"/>
        </authorList>
    </citation>
    <scope>IDENTIFICATION</scope>
</reference>
<organism evidence="1 2">
    <name type="scientific">Panagrolaimus sp. PS1159</name>
    <dbReference type="NCBI Taxonomy" id="55785"/>
    <lineage>
        <taxon>Eukaryota</taxon>
        <taxon>Metazoa</taxon>
        <taxon>Ecdysozoa</taxon>
        <taxon>Nematoda</taxon>
        <taxon>Chromadorea</taxon>
        <taxon>Rhabditida</taxon>
        <taxon>Tylenchina</taxon>
        <taxon>Panagrolaimomorpha</taxon>
        <taxon>Panagrolaimoidea</taxon>
        <taxon>Panagrolaimidae</taxon>
        <taxon>Panagrolaimus</taxon>
    </lineage>
</organism>
<accession>A0AC35GFJ1</accession>
<evidence type="ECO:0000313" key="2">
    <source>
        <dbReference type="WBParaSite" id="PS1159_v2.g4821.t1"/>
    </source>
</evidence>
<evidence type="ECO:0000313" key="1">
    <source>
        <dbReference type="Proteomes" id="UP000887580"/>
    </source>
</evidence>
<dbReference type="WBParaSite" id="PS1159_v2.g4821.t1">
    <property type="protein sequence ID" value="PS1159_v2.g4821.t1"/>
    <property type="gene ID" value="PS1159_v2.g4821"/>
</dbReference>
<protein>
    <submittedName>
        <fullName evidence="2">C-type lectin domain-containing protein</fullName>
    </submittedName>
</protein>
<name>A0AC35GFJ1_9BILA</name>
<sequence>MQGGKWISDNCDRQKPFICEFKDATAAAATRLNPPKGAETRCKAENAHLASVHSIEESLILADFAYYSWVNGCTWPTHAWIGLFTEDKNLHWNWTDKTSYNYAKWVPGHPNPPEINQNCVYMYLAPCTAVKTGDFENASCETVLPKFICKKQPS</sequence>
<proteinExistence type="predicted"/>
<dbReference type="Proteomes" id="UP000887580">
    <property type="component" value="Unplaced"/>
</dbReference>